<evidence type="ECO:0000313" key="8">
    <source>
        <dbReference type="EMBL" id="HIZ47181.1"/>
    </source>
</evidence>
<evidence type="ECO:0000256" key="1">
    <source>
        <dbReference type="ARBA" id="ARBA00006082"/>
    </source>
</evidence>
<dbReference type="SUPFAM" id="SSF54211">
    <property type="entry name" value="Ribosomal protein S5 domain 2-like"/>
    <property type="match status" value="1"/>
</dbReference>
<dbReference type="InterPro" id="IPR036890">
    <property type="entry name" value="HATPase_C_sf"/>
</dbReference>
<gene>
    <name evidence="4 8" type="primary">mutL</name>
    <name evidence="8" type="ORF">H9810_00480</name>
</gene>
<feature type="region of interest" description="Disordered" evidence="5">
    <location>
        <begin position="442"/>
        <end position="484"/>
    </location>
</feature>
<keyword evidence="3 4" id="KW-0234">DNA repair</keyword>
<dbReference type="InterPro" id="IPR002099">
    <property type="entry name" value="MutL/Mlh/PMS"/>
</dbReference>
<reference evidence="8" key="2">
    <citation type="submission" date="2021-04" db="EMBL/GenBank/DDBJ databases">
        <authorList>
            <person name="Gilroy R."/>
        </authorList>
    </citation>
    <scope>NUCLEOTIDE SEQUENCE</scope>
    <source>
        <strain evidence="8">3436</strain>
    </source>
</reference>
<evidence type="ECO:0000259" key="6">
    <source>
        <dbReference type="SMART" id="SM00853"/>
    </source>
</evidence>
<keyword evidence="8" id="KW-0540">Nuclease</keyword>
<dbReference type="Proteomes" id="UP000824031">
    <property type="component" value="Unassembled WGS sequence"/>
</dbReference>
<dbReference type="SUPFAM" id="SSF55874">
    <property type="entry name" value="ATPase domain of HSP90 chaperone/DNA topoisomerase II/histidine kinase"/>
    <property type="match status" value="1"/>
</dbReference>
<organism evidence="8 9">
    <name type="scientific">Candidatus Gemmiger excrementavium</name>
    <dbReference type="NCBI Taxonomy" id="2838608"/>
    <lineage>
        <taxon>Bacteria</taxon>
        <taxon>Bacillati</taxon>
        <taxon>Bacillota</taxon>
        <taxon>Clostridia</taxon>
        <taxon>Eubacteriales</taxon>
        <taxon>Gemmiger</taxon>
    </lineage>
</organism>
<protein>
    <recommendedName>
        <fullName evidence="4">DNA mismatch repair protein MutL</fullName>
    </recommendedName>
</protein>
<keyword evidence="8" id="KW-0378">Hydrolase</keyword>
<dbReference type="Gene3D" id="3.30.230.10">
    <property type="match status" value="1"/>
</dbReference>
<dbReference type="PANTHER" id="PTHR10073">
    <property type="entry name" value="DNA MISMATCH REPAIR PROTEIN MLH, PMS, MUTL"/>
    <property type="match status" value="1"/>
</dbReference>
<dbReference type="GO" id="GO:0140664">
    <property type="term" value="F:ATP-dependent DNA damage sensor activity"/>
    <property type="evidence" value="ECO:0007669"/>
    <property type="project" value="InterPro"/>
</dbReference>
<dbReference type="InterPro" id="IPR014762">
    <property type="entry name" value="DNA_mismatch_repair_CS"/>
</dbReference>
<feature type="domain" description="MutL C-terminal dimerisation" evidence="6">
    <location>
        <begin position="496"/>
        <end position="636"/>
    </location>
</feature>
<dbReference type="InterPro" id="IPR038973">
    <property type="entry name" value="MutL/Mlh/Pms-like"/>
</dbReference>
<dbReference type="Gene3D" id="3.30.1370.100">
    <property type="entry name" value="MutL, C-terminal domain, regulatory subdomain"/>
    <property type="match status" value="1"/>
</dbReference>
<dbReference type="InterPro" id="IPR013507">
    <property type="entry name" value="DNA_mismatch_S5_2-like"/>
</dbReference>
<keyword evidence="8" id="KW-0255">Endonuclease</keyword>
<evidence type="ECO:0000256" key="5">
    <source>
        <dbReference type="SAM" id="MobiDB-lite"/>
    </source>
</evidence>
<dbReference type="Pfam" id="PF13589">
    <property type="entry name" value="HATPase_c_3"/>
    <property type="match status" value="1"/>
</dbReference>
<feature type="compositionally biased region" description="Pro residues" evidence="5">
    <location>
        <begin position="352"/>
        <end position="363"/>
    </location>
</feature>
<dbReference type="GO" id="GO:0005524">
    <property type="term" value="F:ATP binding"/>
    <property type="evidence" value="ECO:0007669"/>
    <property type="project" value="InterPro"/>
</dbReference>
<dbReference type="InterPro" id="IPR020667">
    <property type="entry name" value="DNA_mismatch_repair_MutL"/>
</dbReference>
<dbReference type="Gene3D" id="3.30.565.10">
    <property type="entry name" value="Histidine kinase-like ATPase, C-terminal domain"/>
    <property type="match status" value="1"/>
</dbReference>
<dbReference type="FunFam" id="3.30.565.10:FF:000003">
    <property type="entry name" value="DNA mismatch repair endonuclease MutL"/>
    <property type="match status" value="1"/>
</dbReference>
<feature type="compositionally biased region" description="Low complexity" evidence="5">
    <location>
        <begin position="471"/>
        <end position="484"/>
    </location>
</feature>
<dbReference type="InterPro" id="IPR014790">
    <property type="entry name" value="MutL_C"/>
</dbReference>
<dbReference type="PANTHER" id="PTHR10073:SF12">
    <property type="entry name" value="DNA MISMATCH REPAIR PROTEIN MLH1"/>
    <property type="match status" value="1"/>
</dbReference>
<dbReference type="SUPFAM" id="SSF118116">
    <property type="entry name" value="DNA mismatch repair protein MutL"/>
    <property type="match status" value="1"/>
</dbReference>
<dbReference type="PROSITE" id="PS00058">
    <property type="entry name" value="DNA_MISMATCH_REPAIR_1"/>
    <property type="match status" value="1"/>
</dbReference>
<evidence type="ECO:0000259" key="7">
    <source>
        <dbReference type="SMART" id="SM01340"/>
    </source>
</evidence>
<feature type="compositionally biased region" description="Basic and acidic residues" evidence="5">
    <location>
        <begin position="336"/>
        <end position="347"/>
    </location>
</feature>
<dbReference type="Pfam" id="PF01119">
    <property type="entry name" value="DNA_mis_repair"/>
    <property type="match status" value="1"/>
</dbReference>
<comment type="caution">
    <text evidence="8">The sequence shown here is derived from an EMBL/GenBank/DDBJ whole genome shotgun (WGS) entry which is preliminary data.</text>
</comment>
<evidence type="ECO:0000256" key="4">
    <source>
        <dbReference type="HAMAP-Rule" id="MF_00149"/>
    </source>
</evidence>
<dbReference type="GO" id="GO:0016887">
    <property type="term" value="F:ATP hydrolysis activity"/>
    <property type="evidence" value="ECO:0007669"/>
    <property type="project" value="InterPro"/>
</dbReference>
<dbReference type="NCBIfam" id="TIGR00585">
    <property type="entry name" value="mutl"/>
    <property type="match status" value="1"/>
</dbReference>
<evidence type="ECO:0000256" key="3">
    <source>
        <dbReference type="ARBA" id="ARBA00023204"/>
    </source>
</evidence>
<dbReference type="GO" id="GO:0030983">
    <property type="term" value="F:mismatched DNA binding"/>
    <property type="evidence" value="ECO:0007669"/>
    <property type="project" value="InterPro"/>
</dbReference>
<dbReference type="InterPro" id="IPR042121">
    <property type="entry name" value="MutL_C_regsub"/>
</dbReference>
<dbReference type="Gene3D" id="3.30.1540.20">
    <property type="entry name" value="MutL, C-terminal domain, dimerisation subdomain"/>
    <property type="match status" value="1"/>
</dbReference>
<dbReference type="Pfam" id="PF08676">
    <property type="entry name" value="MutL_C"/>
    <property type="match status" value="1"/>
</dbReference>
<accession>A0A9D2JET7</accession>
<sequence>MAEIRVLDKHTAELIAAGEVVERPASVAKELLENAIDAGATQITLSITRGGIAQLQIVDNGSGIEAEYIDKAFIRHATSKIANADDLTHIHTLGFRGEALASIASVAKVEVLTRTEQDEYACRYRIEGGEPQGMEPGARPVGTTITVNELFYNTPARMKFLKKDASEGTFVADTVLHAALSHPEISFRFLRDGKQQFLTPGDGDLRSTVYAVLGREFARDLLPVSGGTEIYRVTGLITPPRACRASRGAQHFFVNGRYVKNRTMMAALENAYKGTMMQGKFPGAVLMLEMPADLVDVNVHPAKTEIRFARESDVFDAVYRAVRNALTTPGSGECRFSMDTKGTDEPARTGNPEPPKSQPPKPAPVQQRFTTLSAAEYRAMIQLTEPVPAKPLPGTVSVESPKPVYHTAQQPKPLQPHLAPGPAVREEAVLDILPDLPEQEPLQAAETSVAEPLRPAPDPAREERAEEENSLPALSALPPEPEQLPLAAPEAEPLRLVGEVFKTYIITERAGELCLIDKHAAHERILFEKLAKDYGNVPAQLLLMPVQVNLTGMEKQALLQNTDLLADAGIEVEDFGGNTVVVRAVPADVPVDDVEDMAVELAARLSNGGRDALREKTEWVLHSIACRAAIKAGDRTSAEEMLALAQNILDGTIPPFCPHGRPCVLKITRKELEKQFGRLV</sequence>
<evidence type="ECO:0000313" key="9">
    <source>
        <dbReference type="Proteomes" id="UP000824031"/>
    </source>
</evidence>
<name>A0A9D2JET7_9FIRM</name>
<dbReference type="InterPro" id="IPR014721">
    <property type="entry name" value="Ribsml_uS5_D2-typ_fold_subgr"/>
</dbReference>
<dbReference type="InterPro" id="IPR037198">
    <property type="entry name" value="MutL_C_sf"/>
</dbReference>
<feature type="region of interest" description="Disordered" evidence="5">
    <location>
        <begin position="329"/>
        <end position="366"/>
    </location>
</feature>
<proteinExistence type="inferred from homology"/>
<dbReference type="EMBL" id="DXBO01000011">
    <property type="protein sequence ID" value="HIZ47181.1"/>
    <property type="molecule type" value="Genomic_DNA"/>
</dbReference>
<dbReference type="HAMAP" id="MF_00149">
    <property type="entry name" value="DNA_mis_repair"/>
    <property type="match status" value="1"/>
</dbReference>
<dbReference type="CDD" id="cd16926">
    <property type="entry name" value="HATPase_MutL-MLH-PMS-like"/>
    <property type="match status" value="1"/>
</dbReference>
<dbReference type="InterPro" id="IPR020568">
    <property type="entry name" value="Ribosomal_Su5_D2-typ_SF"/>
</dbReference>
<dbReference type="CDD" id="cd00782">
    <property type="entry name" value="MutL_Trans"/>
    <property type="match status" value="1"/>
</dbReference>
<reference evidence="8" key="1">
    <citation type="journal article" date="2021" name="PeerJ">
        <title>Extensive microbial diversity within the chicken gut microbiome revealed by metagenomics and culture.</title>
        <authorList>
            <person name="Gilroy R."/>
            <person name="Ravi A."/>
            <person name="Getino M."/>
            <person name="Pursley I."/>
            <person name="Horton D.L."/>
            <person name="Alikhan N.F."/>
            <person name="Baker D."/>
            <person name="Gharbi K."/>
            <person name="Hall N."/>
            <person name="Watson M."/>
            <person name="Adriaenssens E.M."/>
            <person name="Foster-Nyarko E."/>
            <person name="Jarju S."/>
            <person name="Secka A."/>
            <person name="Antonio M."/>
            <person name="Oren A."/>
            <person name="Chaudhuri R.R."/>
            <person name="La Ragione R."/>
            <person name="Hildebrand F."/>
            <person name="Pallen M.J."/>
        </authorList>
    </citation>
    <scope>NUCLEOTIDE SEQUENCE</scope>
    <source>
        <strain evidence="8">3436</strain>
    </source>
</reference>
<comment type="similarity">
    <text evidence="1 4">Belongs to the DNA mismatch repair MutL/HexB family.</text>
</comment>
<comment type="function">
    <text evidence="4">This protein is involved in the repair of mismatches in DNA. It is required for dam-dependent methyl-directed DNA mismatch repair. May act as a 'molecular matchmaker', a protein that promotes the formation of a stable complex between two or more DNA-binding proteins in an ATP-dependent manner without itself being part of a final effector complex.</text>
</comment>
<feature type="domain" description="DNA mismatch repair protein S5" evidence="7">
    <location>
        <begin position="209"/>
        <end position="327"/>
    </location>
</feature>
<feature type="region of interest" description="Disordered" evidence="5">
    <location>
        <begin position="386"/>
        <end position="420"/>
    </location>
</feature>
<dbReference type="SMART" id="SM01340">
    <property type="entry name" value="DNA_mis_repair"/>
    <property type="match status" value="1"/>
</dbReference>
<evidence type="ECO:0000256" key="2">
    <source>
        <dbReference type="ARBA" id="ARBA00022763"/>
    </source>
</evidence>
<dbReference type="InterPro" id="IPR042120">
    <property type="entry name" value="MutL_C_dimsub"/>
</dbReference>
<dbReference type="GO" id="GO:0006298">
    <property type="term" value="P:mismatch repair"/>
    <property type="evidence" value="ECO:0007669"/>
    <property type="project" value="UniProtKB-UniRule"/>
</dbReference>
<dbReference type="GO" id="GO:0032300">
    <property type="term" value="C:mismatch repair complex"/>
    <property type="evidence" value="ECO:0007669"/>
    <property type="project" value="InterPro"/>
</dbReference>
<dbReference type="SMART" id="SM00853">
    <property type="entry name" value="MutL_C"/>
    <property type="match status" value="1"/>
</dbReference>
<dbReference type="AlphaFoldDB" id="A0A9D2JET7"/>
<dbReference type="GO" id="GO:0004519">
    <property type="term" value="F:endonuclease activity"/>
    <property type="evidence" value="ECO:0007669"/>
    <property type="project" value="UniProtKB-KW"/>
</dbReference>
<keyword evidence="2 4" id="KW-0227">DNA damage</keyword>